<organism evidence="1 2">
    <name type="scientific">Turnera subulata</name>
    <dbReference type="NCBI Taxonomy" id="218843"/>
    <lineage>
        <taxon>Eukaryota</taxon>
        <taxon>Viridiplantae</taxon>
        <taxon>Streptophyta</taxon>
        <taxon>Embryophyta</taxon>
        <taxon>Tracheophyta</taxon>
        <taxon>Spermatophyta</taxon>
        <taxon>Magnoliopsida</taxon>
        <taxon>eudicotyledons</taxon>
        <taxon>Gunneridae</taxon>
        <taxon>Pentapetalae</taxon>
        <taxon>rosids</taxon>
        <taxon>fabids</taxon>
        <taxon>Malpighiales</taxon>
        <taxon>Passifloraceae</taxon>
        <taxon>Turnera</taxon>
    </lineage>
</organism>
<dbReference type="InterPro" id="IPR040256">
    <property type="entry name" value="At4g02000-like"/>
</dbReference>
<dbReference type="OrthoDB" id="1096772at2759"/>
<dbReference type="Proteomes" id="UP001141552">
    <property type="component" value="Unassembled WGS sequence"/>
</dbReference>
<reference evidence="1" key="2">
    <citation type="journal article" date="2023" name="Plants (Basel)">
        <title>Annotation of the Turnera subulata (Passifloraceae) Draft Genome Reveals the S-Locus Evolved after the Divergence of Turneroideae from Passifloroideae in a Stepwise Manner.</title>
        <authorList>
            <person name="Henning P.M."/>
            <person name="Roalson E.H."/>
            <person name="Mir W."/>
            <person name="McCubbin A.G."/>
            <person name="Shore J.S."/>
        </authorList>
    </citation>
    <scope>NUCLEOTIDE SEQUENCE</scope>
    <source>
        <strain evidence="1">F60SS</strain>
    </source>
</reference>
<name>A0A9Q0J8J4_9ROSI</name>
<comment type="caution">
    <text evidence="1">The sequence shown here is derived from an EMBL/GenBank/DDBJ whole genome shotgun (WGS) entry which is preliminary data.</text>
</comment>
<accession>A0A9Q0J8J4</accession>
<dbReference type="EMBL" id="JAKUCV010005226">
    <property type="protein sequence ID" value="KAJ4832022.1"/>
    <property type="molecule type" value="Genomic_DNA"/>
</dbReference>
<dbReference type="PANTHER" id="PTHR31286">
    <property type="entry name" value="GLYCINE-RICH CELL WALL STRUCTURAL PROTEIN 1.8-LIKE"/>
    <property type="match status" value="1"/>
</dbReference>
<reference evidence="1" key="1">
    <citation type="submission" date="2022-02" db="EMBL/GenBank/DDBJ databases">
        <authorList>
            <person name="Henning P.M."/>
            <person name="McCubbin A.G."/>
            <person name="Shore J.S."/>
        </authorList>
    </citation>
    <scope>NUCLEOTIDE SEQUENCE</scope>
    <source>
        <strain evidence="1">F60SS</strain>
        <tissue evidence="1">Leaves</tissue>
    </source>
</reference>
<keyword evidence="2" id="KW-1185">Reference proteome</keyword>
<dbReference type="AlphaFoldDB" id="A0A9Q0J8J4"/>
<proteinExistence type="predicted"/>
<evidence type="ECO:0000313" key="2">
    <source>
        <dbReference type="Proteomes" id="UP001141552"/>
    </source>
</evidence>
<sequence length="73" mass="8627">MPVEWYRQDILSLISAQISKPIRIDVNTLEAERGKFALLAIEVEFLKPLVGWVEIEDHWFKVKYEDILDFCFA</sequence>
<dbReference type="PANTHER" id="PTHR31286:SF99">
    <property type="entry name" value="DUF4283 DOMAIN-CONTAINING PROTEIN"/>
    <property type="match status" value="1"/>
</dbReference>
<evidence type="ECO:0000313" key="1">
    <source>
        <dbReference type="EMBL" id="KAJ4832022.1"/>
    </source>
</evidence>
<protein>
    <submittedName>
        <fullName evidence="1">Uncharacterized protein</fullName>
    </submittedName>
</protein>
<gene>
    <name evidence="1" type="ORF">Tsubulata_010266</name>
</gene>